<proteinExistence type="predicted"/>
<keyword evidence="4" id="KW-1185">Reference proteome</keyword>
<dbReference type="EMBL" id="QYZP01000001">
    <property type="protein sequence ID" value="RJN32639.1"/>
    <property type="molecule type" value="Genomic_DNA"/>
</dbReference>
<feature type="transmembrane region" description="Helical" evidence="1">
    <location>
        <begin position="44"/>
        <end position="63"/>
    </location>
</feature>
<sequence length="85" mass="9419">MESFFNIIRNTGFRRGPNRLVAGIAGSISQSLGVSVWLVRLLVLLSFLLPVVGLALYLLVWALTPWQDGSIPLERILDGQRDSQP</sequence>
<dbReference type="AlphaFoldDB" id="A0A3A4G336"/>
<organism evidence="3 4">
    <name type="scientific">Nesterenkonia natronophila</name>
    <dbReference type="NCBI Taxonomy" id="2174932"/>
    <lineage>
        <taxon>Bacteria</taxon>
        <taxon>Bacillati</taxon>
        <taxon>Actinomycetota</taxon>
        <taxon>Actinomycetes</taxon>
        <taxon>Micrococcales</taxon>
        <taxon>Micrococcaceae</taxon>
        <taxon>Nesterenkonia</taxon>
    </lineage>
</organism>
<evidence type="ECO:0000256" key="1">
    <source>
        <dbReference type="SAM" id="Phobius"/>
    </source>
</evidence>
<keyword evidence="1" id="KW-0472">Membrane</keyword>
<dbReference type="InterPro" id="IPR007168">
    <property type="entry name" value="Phageshock_PspC_N"/>
</dbReference>
<evidence type="ECO:0000313" key="3">
    <source>
        <dbReference type="EMBL" id="RJN32639.1"/>
    </source>
</evidence>
<feature type="transmembrane region" description="Helical" evidence="1">
    <location>
        <begin position="20"/>
        <end position="38"/>
    </location>
</feature>
<keyword evidence="1" id="KW-0812">Transmembrane</keyword>
<dbReference type="OrthoDB" id="7359894at2"/>
<accession>A0A3A4G336</accession>
<dbReference type="Pfam" id="PF04024">
    <property type="entry name" value="PspC"/>
    <property type="match status" value="1"/>
</dbReference>
<gene>
    <name evidence="3" type="ORF">D3250_02055</name>
</gene>
<keyword evidence="1" id="KW-1133">Transmembrane helix</keyword>
<evidence type="ECO:0000259" key="2">
    <source>
        <dbReference type="Pfam" id="PF04024"/>
    </source>
</evidence>
<feature type="domain" description="Phage shock protein PspC N-terminal" evidence="2">
    <location>
        <begin position="14"/>
        <end position="65"/>
    </location>
</feature>
<name>A0A3A4G336_9MICC</name>
<comment type="caution">
    <text evidence="3">The sequence shown here is derived from an EMBL/GenBank/DDBJ whole genome shotgun (WGS) entry which is preliminary data.</text>
</comment>
<evidence type="ECO:0000313" key="4">
    <source>
        <dbReference type="Proteomes" id="UP000266615"/>
    </source>
</evidence>
<dbReference type="RefSeq" id="WP_119901685.1">
    <property type="nucleotide sequence ID" value="NZ_QYZP01000001.1"/>
</dbReference>
<protein>
    <submittedName>
        <fullName evidence="3">PspC domain-containing protein</fullName>
    </submittedName>
</protein>
<reference evidence="3 4" key="1">
    <citation type="submission" date="2018-09" db="EMBL/GenBank/DDBJ databases">
        <title>Nesterenkonia natronophila sp. nov., an alkaliphilic actinobacteriume isolated from a soda lake, and emended description of the genus Nesterenkonia.</title>
        <authorList>
            <person name="Menes R.J."/>
            <person name="Iriarte A."/>
        </authorList>
    </citation>
    <scope>NUCLEOTIDE SEQUENCE [LARGE SCALE GENOMIC DNA]</scope>
    <source>
        <strain evidence="3 4">M8</strain>
    </source>
</reference>
<dbReference type="Proteomes" id="UP000266615">
    <property type="component" value="Unassembled WGS sequence"/>
</dbReference>